<feature type="domain" description="CFEM" evidence="12">
    <location>
        <begin position="6"/>
        <end position="124"/>
    </location>
</feature>
<dbReference type="Proteomes" id="UP000799776">
    <property type="component" value="Unassembled WGS sequence"/>
</dbReference>
<keyword evidence="6 11" id="KW-0732">Signal</keyword>
<evidence type="ECO:0000256" key="6">
    <source>
        <dbReference type="ARBA" id="ARBA00022729"/>
    </source>
</evidence>
<sequence length="212" mass="20374">MKSFSVVAALSLAVASVSAQAGCLSSALSLIPACGQQCLLSAQQAVGCTVETDFACGCSNSAKIMAMTEVTSCVLASCTNIQTALQVQSGAVEICQCVKTAAVAPVASTTADMSSAAMSSAMASSMPSSMAAASSMMAASSEMMASSAMMSASRASSAAVAGTPGATPSSTPAQVSTAGAASFGSQFTSFGSIAGVILAIGALGPLGLAFAL</sequence>
<evidence type="ECO:0000256" key="7">
    <source>
        <dbReference type="ARBA" id="ARBA00023157"/>
    </source>
</evidence>
<dbReference type="GO" id="GO:0046872">
    <property type="term" value="F:metal ion binding"/>
    <property type="evidence" value="ECO:0007669"/>
    <property type="project" value="UniProtKB-UniRule"/>
</dbReference>
<dbReference type="OrthoDB" id="3767534at2759"/>
<gene>
    <name evidence="13" type="ORF">K490DRAFT_60982</name>
</gene>
<dbReference type="EMBL" id="ML978711">
    <property type="protein sequence ID" value="KAF2091545.1"/>
    <property type="molecule type" value="Genomic_DNA"/>
</dbReference>
<evidence type="ECO:0000256" key="2">
    <source>
        <dbReference type="ARBA" id="ARBA00004613"/>
    </source>
</evidence>
<name>A0A9P4I2K4_9PEZI</name>
<evidence type="ECO:0000256" key="4">
    <source>
        <dbReference type="ARBA" id="ARBA00022525"/>
    </source>
</evidence>
<evidence type="ECO:0000313" key="13">
    <source>
        <dbReference type="EMBL" id="KAF2091545.1"/>
    </source>
</evidence>
<organism evidence="13 14">
    <name type="scientific">Saccharata proteae CBS 121410</name>
    <dbReference type="NCBI Taxonomy" id="1314787"/>
    <lineage>
        <taxon>Eukaryota</taxon>
        <taxon>Fungi</taxon>
        <taxon>Dikarya</taxon>
        <taxon>Ascomycota</taxon>
        <taxon>Pezizomycotina</taxon>
        <taxon>Dothideomycetes</taxon>
        <taxon>Dothideomycetes incertae sedis</taxon>
        <taxon>Botryosphaeriales</taxon>
        <taxon>Saccharataceae</taxon>
        <taxon>Saccharata</taxon>
    </lineage>
</organism>
<feature type="transmembrane region" description="Helical" evidence="10">
    <location>
        <begin position="190"/>
        <end position="211"/>
    </location>
</feature>
<feature type="binding site" description="axial binding residue" evidence="9">
    <location>
        <position position="53"/>
    </location>
    <ligand>
        <name>heme</name>
        <dbReference type="ChEBI" id="CHEBI:30413"/>
    </ligand>
    <ligandPart>
        <name>Fe</name>
        <dbReference type="ChEBI" id="CHEBI:18248"/>
    </ligandPart>
</feature>
<keyword evidence="10" id="KW-0812">Transmembrane</keyword>
<dbReference type="GO" id="GO:0098552">
    <property type="term" value="C:side of membrane"/>
    <property type="evidence" value="ECO:0007669"/>
    <property type="project" value="UniProtKB-KW"/>
</dbReference>
<comment type="caution">
    <text evidence="13">The sequence shown here is derived from an EMBL/GenBank/DDBJ whole genome shotgun (WGS) entry which is preliminary data.</text>
</comment>
<dbReference type="AlphaFoldDB" id="A0A9P4I2K4"/>
<evidence type="ECO:0000256" key="5">
    <source>
        <dbReference type="ARBA" id="ARBA00022622"/>
    </source>
</evidence>
<keyword evidence="10" id="KW-0472">Membrane</keyword>
<evidence type="ECO:0000259" key="12">
    <source>
        <dbReference type="PROSITE" id="PS52012"/>
    </source>
</evidence>
<dbReference type="PROSITE" id="PS52012">
    <property type="entry name" value="CFEM"/>
    <property type="match status" value="1"/>
</dbReference>
<proteinExistence type="inferred from homology"/>
<keyword evidence="14" id="KW-1185">Reference proteome</keyword>
<comment type="caution">
    <text evidence="9">Lacks conserved residue(s) required for the propagation of feature annotation.</text>
</comment>
<keyword evidence="8" id="KW-0449">Lipoprotein</keyword>
<keyword evidence="4" id="KW-0964">Secreted</keyword>
<dbReference type="GO" id="GO:0005576">
    <property type="term" value="C:extracellular region"/>
    <property type="evidence" value="ECO:0007669"/>
    <property type="project" value="UniProtKB-SubCell"/>
</dbReference>
<keyword evidence="5" id="KW-0336">GPI-anchor</keyword>
<evidence type="ECO:0000256" key="3">
    <source>
        <dbReference type="ARBA" id="ARBA00010031"/>
    </source>
</evidence>
<evidence type="ECO:0000256" key="10">
    <source>
        <dbReference type="SAM" id="Phobius"/>
    </source>
</evidence>
<keyword evidence="5" id="KW-0325">Glycoprotein</keyword>
<evidence type="ECO:0000313" key="14">
    <source>
        <dbReference type="Proteomes" id="UP000799776"/>
    </source>
</evidence>
<feature type="signal peptide" evidence="11">
    <location>
        <begin position="1"/>
        <end position="19"/>
    </location>
</feature>
<evidence type="ECO:0000256" key="8">
    <source>
        <dbReference type="ARBA" id="ARBA00023288"/>
    </source>
</evidence>
<protein>
    <recommendedName>
        <fullName evidence="12">CFEM domain-containing protein</fullName>
    </recommendedName>
</protein>
<dbReference type="InterPro" id="IPR008427">
    <property type="entry name" value="Extracellular_membr_CFEM_dom"/>
</dbReference>
<comment type="subcellular location">
    <subcellularLocation>
        <location evidence="1">Membrane</location>
        <topology evidence="1">Lipid-anchor</topology>
        <topology evidence="1">GPI-anchor</topology>
    </subcellularLocation>
    <subcellularLocation>
        <location evidence="2">Secreted</location>
    </subcellularLocation>
</comment>
<keyword evidence="9" id="KW-0408">Iron</keyword>
<comment type="similarity">
    <text evidence="3">Belongs to the RBT5 family.</text>
</comment>
<keyword evidence="9" id="KW-0349">Heme</keyword>
<keyword evidence="9" id="KW-0479">Metal-binding</keyword>
<dbReference type="Pfam" id="PF05730">
    <property type="entry name" value="CFEM"/>
    <property type="match status" value="1"/>
</dbReference>
<feature type="chain" id="PRO_5040237217" description="CFEM domain-containing protein" evidence="11">
    <location>
        <begin position="20"/>
        <end position="212"/>
    </location>
</feature>
<evidence type="ECO:0000256" key="9">
    <source>
        <dbReference type="PROSITE-ProRule" id="PRU01356"/>
    </source>
</evidence>
<evidence type="ECO:0000256" key="1">
    <source>
        <dbReference type="ARBA" id="ARBA00004589"/>
    </source>
</evidence>
<keyword evidence="10" id="KW-1133">Transmembrane helix</keyword>
<reference evidence="13" key="1">
    <citation type="journal article" date="2020" name="Stud. Mycol.">
        <title>101 Dothideomycetes genomes: a test case for predicting lifestyles and emergence of pathogens.</title>
        <authorList>
            <person name="Haridas S."/>
            <person name="Albert R."/>
            <person name="Binder M."/>
            <person name="Bloem J."/>
            <person name="Labutti K."/>
            <person name="Salamov A."/>
            <person name="Andreopoulos B."/>
            <person name="Baker S."/>
            <person name="Barry K."/>
            <person name="Bills G."/>
            <person name="Bluhm B."/>
            <person name="Cannon C."/>
            <person name="Castanera R."/>
            <person name="Culley D."/>
            <person name="Daum C."/>
            <person name="Ezra D."/>
            <person name="Gonzalez J."/>
            <person name="Henrissat B."/>
            <person name="Kuo A."/>
            <person name="Liang C."/>
            <person name="Lipzen A."/>
            <person name="Lutzoni F."/>
            <person name="Magnuson J."/>
            <person name="Mondo S."/>
            <person name="Nolan M."/>
            <person name="Ohm R."/>
            <person name="Pangilinan J."/>
            <person name="Park H.-J."/>
            <person name="Ramirez L."/>
            <person name="Alfaro M."/>
            <person name="Sun H."/>
            <person name="Tritt A."/>
            <person name="Yoshinaga Y."/>
            <person name="Zwiers L.-H."/>
            <person name="Turgeon B."/>
            <person name="Goodwin S."/>
            <person name="Spatafora J."/>
            <person name="Crous P."/>
            <person name="Grigoriev I."/>
        </authorList>
    </citation>
    <scope>NUCLEOTIDE SEQUENCE</scope>
    <source>
        <strain evidence="13">CBS 121410</strain>
    </source>
</reference>
<evidence type="ECO:0000256" key="11">
    <source>
        <dbReference type="SAM" id="SignalP"/>
    </source>
</evidence>
<keyword evidence="7" id="KW-1015">Disulfide bond</keyword>
<accession>A0A9P4I2K4</accession>